<evidence type="ECO:0000256" key="3">
    <source>
        <dbReference type="ARBA" id="ARBA00022989"/>
    </source>
</evidence>
<reference evidence="7 8" key="1">
    <citation type="submission" date="2014-05" db="EMBL/GenBank/DDBJ databases">
        <title>ATOL: Assembling a taxonomically balanced genome-scale reconstruction of the evolutionary history of the Enterobacteriaceae.</title>
        <authorList>
            <person name="Plunkett G.III."/>
            <person name="Neeno-Eckwall E.C."/>
            <person name="Glasner J.D."/>
            <person name="Perna N.T."/>
        </authorList>
    </citation>
    <scope>NUCLEOTIDE SEQUENCE [LARGE SCALE GENOMIC DNA]</scope>
    <source>
        <strain evidence="7 8">ATCC 33852</strain>
    </source>
</reference>
<dbReference type="EMBL" id="JMPJ01000017">
    <property type="protein sequence ID" value="KFC85667.1"/>
    <property type="molecule type" value="Genomic_DNA"/>
</dbReference>
<comment type="subcellular location">
    <subcellularLocation>
        <location evidence="1">Endomembrane system</location>
        <topology evidence="1">Multi-pass membrane protein</topology>
    </subcellularLocation>
</comment>
<keyword evidence="8" id="KW-1185">Reference proteome</keyword>
<evidence type="ECO:0000256" key="1">
    <source>
        <dbReference type="ARBA" id="ARBA00004127"/>
    </source>
</evidence>
<evidence type="ECO:0000313" key="8">
    <source>
        <dbReference type="Proteomes" id="UP000028640"/>
    </source>
</evidence>
<dbReference type="eggNOG" id="COG2271">
    <property type="taxonomic scope" value="Bacteria"/>
</dbReference>
<feature type="transmembrane region" description="Helical" evidence="5">
    <location>
        <begin position="135"/>
        <end position="158"/>
    </location>
</feature>
<dbReference type="Pfam" id="PF07690">
    <property type="entry name" value="MFS_1"/>
    <property type="match status" value="1"/>
</dbReference>
<proteinExistence type="predicted"/>
<protein>
    <submittedName>
        <fullName evidence="7">Major facilitator family transporter</fullName>
    </submittedName>
</protein>
<keyword evidence="2 5" id="KW-0812">Transmembrane</keyword>
<dbReference type="OrthoDB" id="2412976at2"/>
<gene>
    <name evidence="7" type="ORF">GEAM_0139</name>
</gene>
<dbReference type="Proteomes" id="UP000028640">
    <property type="component" value="Unassembled WGS sequence"/>
</dbReference>
<dbReference type="InterPro" id="IPR000849">
    <property type="entry name" value="Sugar_P_transporter"/>
</dbReference>
<dbReference type="InterPro" id="IPR051337">
    <property type="entry name" value="OPA_Antiporter"/>
</dbReference>
<dbReference type="PANTHER" id="PTHR43826">
    <property type="entry name" value="GLUCOSE-6-PHOSPHATE EXCHANGER SLC37A4"/>
    <property type="match status" value="1"/>
</dbReference>
<feature type="transmembrane region" description="Helical" evidence="5">
    <location>
        <begin position="224"/>
        <end position="245"/>
    </location>
</feature>
<dbReference type="SUPFAM" id="SSF103473">
    <property type="entry name" value="MFS general substrate transporter"/>
    <property type="match status" value="1"/>
</dbReference>
<feature type="transmembrane region" description="Helical" evidence="5">
    <location>
        <begin position="351"/>
        <end position="369"/>
    </location>
</feature>
<feature type="transmembrane region" description="Helical" evidence="5">
    <location>
        <begin position="12"/>
        <end position="30"/>
    </location>
</feature>
<dbReference type="InterPro" id="IPR036259">
    <property type="entry name" value="MFS_trans_sf"/>
</dbReference>
<dbReference type="InterPro" id="IPR011701">
    <property type="entry name" value="MFS"/>
</dbReference>
<dbReference type="PIRSF" id="PIRSF002808">
    <property type="entry name" value="Hexose_phosphate_transp"/>
    <property type="match status" value="1"/>
</dbReference>
<dbReference type="GO" id="GO:0016020">
    <property type="term" value="C:membrane"/>
    <property type="evidence" value="ECO:0007669"/>
    <property type="project" value="InterPro"/>
</dbReference>
<name>A0A085GPM2_EWIA3</name>
<dbReference type="GO" id="GO:0061513">
    <property type="term" value="F:glucose 6-phosphate:phosphate antiporter activity"/>
    <property type="evidence" value="ECO:0007669"/>
    <property type="project" value="TreeGrafter"/>
</dbReference>
<dbReference type="InterPro" id="IPR020846">
    <property type="entry name" value="MFS_dom"/>
</dbReference>
<evidence type="ECO:0000256" key="5">
    <source>
        <dbReference type="SAM" id="Phobius"/>
    </source>
</evidence>
<dbReference type="STRING" id="910964.GEAM_0139"/>
<sequence length="409" mass="44836">MEKNAHASRFPYWIQLVIIFFFGWVVIYAGRSVLSPLMPMIQDEYGLNQAELGIISSLFFLAYTLLQVPAGLLGDRLGHKKVLVTGFMLFAVFIASISISPGFLGFILLWMLTGAAQGVYYGPQYALSSEAIPKKWLTLGSAVIGSGMSFGIALGYQLSSVSVNHFHTGWKLPFVIIALPVLVVALLMLFVIHKRPPVAAPAAVQAADQEPPFRFMDLLKNRNLILAYITIFCSIYGFFVIISWLPYYLQQERGMDMARASNIASIVPWISILGTLIFSYASDKLGRRKPVVLCMLPLSLLALFGIVYSTSETMLIVVLVLYGFIGKISLNPILVALVADNAPKKALGTAFSLYNFFGMAASIFAPYVTGFIADRTGSLNAGFYFAAIITLVGIGAMLLVREKHVPQPE</sequence>
<feature type="transmembrane region" description="Helical" evidence="5">
    <location>
        <begin position="290"/>
        <end position="308"/>
    </location>
</feature>
<dbReference type="PROSITE" id="PS50850">
    <property type="entry name" value="MFS"/>
    <property type="match status" value="1"/>
</dbReference>
<feature type="transmembrane region" description="Helical" evidence="5">
    <location>
        <begin position="314"/>
        <end position="339"/>
    </location>
</feature>
<keyword evidence="3 5" id="KW-1133">Transmembrane helix</keyword>
<dbReference type="AlphaFoldDB" id="A0A085GPM2"/>
<feature type="domain" description="Major facilitator superfamily (MFS) profile" evidence="6">
    <location>
        <begin position="16"/>
        <end position="405"/>
    </location>
</feature>
<feature type="transmembrane region" description="Helical" evidence="5">
    <location>
        <begin position="257"/>
        <end position="278"/>
    </location>
</feature>
<dbReference type="Gene3D" id="1.20.1250.20">
    <property type="entry name" value="MFS general substrate transporter like domains"/>
    <property type="match status" value="2"/>
</dbReference>
<feature type="transmembrane region" description="Helical" evidence="5">
    <location>
        <begin position="381"/>
        <end position="400"/>
    </location>
</feature>
<accession>A0A085GPM2</accession>
<dbReference type="GO" id="GO:0035435">
    <property type="term" value="P:phosphate ion transmembrane transport"/>
    <property type="evidence" value="ECO:0007669"/>
    <property type="project" value="TreeGrafter"/>
</dbReference>
<dbReference type="RefSeq" id="WP_034786834.1">
    <property type="nucleotide sequence ID" value="NZ_JMPJ01000017.1"/>
</dbReference>
<evidence type="ECO:0000256" key="2">
    <source>
        <dbReference type="ARBA" id="ARBA00022692"/>
    </source>
</evidence>
<dbReference type="GO" id="GO:0012505">
    <property type="term" value="C:endomembrane system"/>
    <property type="evidence" value="ECO:0007669"/>
    <property type="project" value="UniProtKB-SubCell"/>
</dbReference>
<keyword evidence="4 5" id="KW-0472">Membrane</keyword>
<dbReference type="PANTHER" id="PTHR43826:SF3">
    <property type="entry name" value="GLUCOSE-6-PHOSPHATE EXCHANGER SLC37A4"/>
    <property type="match status" value="1"/>
</dbReference>
<feature type="transmembrane region" description="Helical" evidence="5">
    <location>
        <begin position="170"/>
        <end position="192"/>
    </location>
</feature>
<evidence type="ECO:0000256" key="4">
    <source>
        <dbReference type="ARBA" id="ARBA00023136"/>
    </source>
</evidence>
<comment type="caution">
    <text evidence="7">The sequence shown here is derived from an EMBL/GenBank/DDBJ whole genome shotgun (WGS) entry which is preliminary data.</text>
</comment>
<dbReference type="GeneID" id="78381030"/>
<evidence type="ECO:0000313" key="7">
    <source>
        <dbReference type="EMBL" id="KFC85667.1"/>
    </source>
</evidence>
<evidence type="ECO:0000259" key="6">
    <source>
        <dbReference type="PROSITE" id="PS50850"/>
    </source>
</evidence>
<feature type="transmembrane region" description="Helical" evidence="5">
    <location>
        <begin position="50"/>
        <end position="70"/>
    </location>
</feature>
<organism evidence="7 8">
    <name type="scientific">Ewingella americana (strain ATCC 33852 / DSM 4580 / CCUG 14506 / JCM 5911 / LMG 7869 / NCTC 12157 / CDC 1468-78)</name>
    <dbReference type="NCBI Taxonomy" id="910964"/>
    <lineage>
        <taxon>Bacteria</taxon>
        <taxon>Pseudomonadati</taxon>
        <taxon>Pseudomonadota</taxon>
        <taxon>Gammaproteobacteria</taxon>
        <taxon>Enterobacterales</taxon>
        <taxon>Yersiniaceae</taxon>
        <taxon>Ewingella</taxon>
    </lineage>
</organism>